<evidence type="ECO:0000256" key="4">
    <source>
        <dbReference type="ARBA" id="ARBA00022989"/>
    </source>
</evidence>
<dbReference type="InterPro" id="IPR001516">
    <property type="entry name" value="Proton_antipo_N"/>
</dbReference>
<dbReference type="NCBIfam" id="TIGR01974">
    <property type="entry name" value="NDH_I_L"/>
    <property type="match status" value="1"/>
</dbReference>
<feature type="transmembrane region" description="Helical" evidence="10">
    <location>
        <begin position="256"/>
        <end position="280"/>
    </location>
</feature>
<feature type="transmembrane region" description="Helical" evidence="10">
    <location>
        <begin position="139"/>
        <end position="158"/>
    </location>
</feature>
<dbReference type="InterPro" id="IPR003945">
    <property type="entry name" value="NU5C-like"/>
</dbReference>
<organism evidence="13 14">
    <name type="scientific">Candidatus Trichorickettsia mobilis</name>
    <dbReference type="NCBI Taxonomy" id="1346319"/>
    <lineage>
        <taxon>Bacteria</taxon>
        <taxon>Pseudomonadati</taxon>
        <taxon>Pseudomonadota</taxon>
        <taxon>Alphaproteobacteria</taxon>
        <taxon>Rickettsiales</taxon>
        <taxon>Rickettsiaceae</taxon>
        <taxon>Rickettsieae</taxon>
        <taxon>Candidatus Trichorickettsia</taxon>
    </lineage>
</organism>
<dbReference type="Pfam" id="PF00361">
    <property type="entry name" value="Proton_antipo_M"/>
    <property type="match status" value="1"/>
</dbReference>
<evidence type="ECO:0000256" key="1">
    <source>
        <dbReference type="ARBA" id="ARBA00004127"/>
    </source>
</evidence>
<keyword evidence="3 9" id="KW-0812">Transmembrane</keyword>
<feature type="transmembrane region" description="Helical" evidence="10">
    <location>
        <begin position="420"/>
        <end position="444"/>
    </location>
</feature>
<dbReference type="RefSeq" id="WP_323738336.1">
    <property type="nucleotide sequence ID" value="NZ_CP112932.1"/>
</dbReference>
<keyword evidence="4 10" id="KW-1133">Transmembrane helix</keyword>
<feature type="domain" description="NADH-Ubiquinone oxidoreductase (complex I) chain 5 N-terminal" evidence="12">
    <location>
        <begin position="67"/>
        <end position="116"/>
    </location>
</feature>
<dbReference type="PRINTS" id="PR01435">
    <property type="entry name" value="NPOXDRDTASE5"/>
</dbReference>
<protein>
    <recommendedName>
        <fullName evidence="2">NADH-quinone oxidoreductase subunit L</fullName>
    </recommendedName>
    <alternativeName>
        <fullName evidence="6">NADH dehydrogenase I subunit L</fullName>
    </alternativeName>
    <alternativeName>
        <fullName evidence="7">NDH-1 subunit L</fullName>
    </alternativeName>
</protein>
<evidence type="ECO:0000259" key="11">
    <source>
        <dbReference type="Pfam" id="PF00361"/>
    </source>
</evidence>
<dbReference type="Gene3D" id="1.20.5.2700">
    <property type="match status" value="1"/>
</dbReference>
<evidence type="ECO:0000256" key="3">
    <source>
        <dbReference type="ARBA" id="ARBA00022692"/>
    </source>
</evidence>
<name>A0ABZ0UTF0_9RICK</name>
<feature type="transmembrane region" description="Helical" evidence="10">
    <location>
        <begin position="86"/>
        <end position="104"/>
    </location>
</feature>
<feature type="transmembrane region" description="Helical" evidence="10">
    <location>
        <begin position="116"/>
        <end position="133"/>
    </location>
</feature>
<evidence type="ECO:0000256" key="2">
    <source>
        <dbReference type="ARBA" id="ARBA00019904"/>
    </source>
</evidence>
<reference evidence="13 14" key="1">
    <citation type="submission" date="2022-10" db="EMBL/GenBank/DDBJ databases">
        <title>Host association and intracellularity evolved multiple times independently in the Rickettsiales.</title>
        <authorList>
            <person name="Castelli M."/>
            <person name="Nardi T."/>
            <person name="Gammuto L."/>
            <person name="Bellinzona G."/>
            <person name="Sabaneyeva E."/>
            <person name="Potekhin A."/>
            <person name="Serra V."/>
            <person name="Petroni G."/>
            <person name="Sassera D."/>
        </authorList>
    </citation>
    <scope>NUCLEOTIDE SEQUENCE [LARGE SCALE GENOMIC DNA]</scope>
    <source>
        <strain evidence="13 14">Kr 154-4</strain>
    </source>
</reference>
<feature type="transmembrane region" description="Helical" evidence="10">
    <location>
        <begin position="342"/>
        <end position="360"/>
    </location>
</feature>
<keyword evidence="14" id="KW-1185">Reference proteome</keyword>
<evidence type="ECO:0000313" key="14">
    <source>
        <dbReference type="Proteomes" id="UP001326613"/>
    </source>
</evidence>
<dbReference type="PANTHER" id="PTHR42829">
    <property type="entry name" value="NADH-UBIQUINONE OXIDOREDUCTASE CHAIN 5"/>
    <property type="match status" value="1"/>
</dbReference>
<dbReference type="Proteomes" id="UP001326613">
    <property type="component" value="Chromosome"/>
</dbReference>
<feature type="transmembrane region" description="Helical" evidence="10">
    <location>
        <begin position="465"/>
        <end position="487"/>
    </location>
</feature>
<dbReference type="Pfam" id="PF00662">
    <property type="entry name" value="Proton_antipo_N"/>
    <property type="match status" value="1"/>
</dbReference>
<keyword evidence="5 10" id="KW-0472">Membrane</keyword>
<sequence>MQILAILIVALPLFSGIINGLCCRNISHKNASIIACLLMLTATICACVIFFDVGIKGNIHHVILLRWIELGAFKVNWAIYVDQLTSIMFLVVLGVSTIVHIYSLGYMHDDQHLPKFLCFLSLFTFFMLALVAADNFIQLFFGWEGVGLCSYLLIGYWFHKDSANSAAVKAFITNRVSDCAFILGVVIIIIYTDSADFNNVFAQAKSLSKEFINIAGLQFVVLDVICAILFIGCMGKSAQFGLHVWLPDAMEGPTPVSALIHAATMVTAGVFLLARCSYLFEYSPAILQFIAIIGGITCLFAATIAVTQSDIKKIIAYSTCSQLGYMFVACGVSAYQAGIFHLATHAAFKALLFLCAGNVIHACHEQDIFKMGGLRSKMPITYAYFLIGSLAIIGIFPLAGYYSKDLILESAYEVGGIGEIVFGLGIIAAILTAIYSMKIIILVFHGYTNLSVEVFAHTHEANGIMNIPLILLAACAICAGAAGEYILDIGKIPGYFLDSIYNLPHDAHGDSVASVIQLLPLLVGIIGIVVGVYIYKNKLFVAIAEQFSFVNRILQNKYYVDELYDYALIKTINCLARIAAIFDSRVIDCGGPGAVAKLTNGCGWVVSKLQTGYIFNYAFVIILTITVCVTFFVINFIQVL</sequence>
<feature type="transmembrane region" description="Helical" evidence="10">
    <location>
        <begin position="512"/>
        <end position="535"/>
    </location>
</feature>
<feature type="domain" description="NADH:quinone oxidoreductase/Mrp antiporter transmembrane" evidence="11">
    <location>
        <begin position="133"/>
        <end position="423"/>
    </location>
</feature>
<dbReference type="InterPro" id="IPR001750">
    <property type="entry name" value="ND/Mrp_TM"/>
</dbReference>
<dbReference type="PANTHER" id="PTHR42829:SF2">
    <property type="entry name" value="NADH-UBIQUINONE OXIDOREDUCTASE CHAIN 5"/>
    <property type="match status" value="1"/>
</dbReference>
<feature type="transmembrane region" description="Helical" evidence="10">
    <location>
        <begin position="30"/>
        <end position="51"/>
    </location>
</feature>
<proteinExistence type="predicted"/>
<dbReference type="NCBIfam" id="NF005141">
    <property type="entry name" value="PRK06590.1"/>
    <property type="match status" value="1"/>
</dbReference>
<comment type="catalytic activity">
    <reaction evidence="8">
        <text>a quinone + NADH + 5 H(+)(in) = a quinol + NAD(+) + 4 H(+)(out)</text>
        <dbReference type="Rhea" id="RHEA:57888"/>
        <dbReference type="ChEBI" id="CHEBI:15378"/>
        <dbReference type="ChEBI" id="CHEBI:24646"/>
        <dbReference type="ChEBI" id="CHEBI:57540"/>
        <dbReference type="ChEBI" id="CHEBI:57945"/>
        <dbReference type="ChEBI" id="CHEBI:132124"/>
    </reaction>
</comment>
<accession>A0ABZ0UTF0</accession>
<dbReference type="PRINTS" id="PR01434">
    <property type="entry name" value="NADHDHGNASE5"/>
</dbReference>
<evidence type="ECO:0000256" key="5">
    <source>
        <dbReference type="ARBA" id="ARBA00023136"/>
    </source>
</evidence>
<feature type="transmembrane region" description="Helical" evidence="10">
    <location>
        <begin position="286"/>
        <end position="307"/>
    </location>
</feature>
<evidence type="ECO:0000256" key="7">
    <source>
        <dbReference type="ARBA" id="ARBA00032795"/>
    </source>
</evidence>
<feature type="transmembrane region" description="Helical" evidence="10">
    <location>
        <begin position="381"/>
        <end position="400"/>
    </location>
</feature>
<comment type="subcellular location">
    <subcellularLocation>
        <location evidence="1">Endomembrane system</location>
        <topology evidence="1">Multi-pass membrane protein</topology>
    </subcellularLocation>
    <subcellularLocation>
        <location evidence="9">Membrane</location>
        <topology evidence="9">Multi-pass membrane protein</topology>
    </subcellularLocation>
</comment>
<evidence type="ECO:0000256" key="8">
    <source>
        <dbReference type="ARBA" id="ARBA00047712"/>
    </source>
</evidence>
<feature type="transmembrane region" description="Helical" evidence="10">
    <location>
        <begin position="614"/>
        <end position="637"/>
    </location>
</feature>
<evidence type="ECO:0000256" key="10">
    <source>
        <dbReference type="SAM" id="Phobius"/>
    </source>
</evidence>
<evidence type="ECO:0000256" key="6">
    <source>
        <dbReference type="ARBA" id="ARBA00031571"/>
    </source>
</evidence>
<feature type="transmembrane region" description="Helical" evidence="10">
    <location>
        <begin position="211"/>
        <end position="235"/>
    </location>
</feature>
<dbReference type="EMBL" id="CP112932">
    <property type="protein sequence ID" value="WPY00248.1"/>
    <property type="molecule type" value="Genomic_DNA"/>
</dbReference>
<gene>
    <name evidence="13" type="ORF">Trichorick_00120</name>
</gene>
<dbReference type="InterPro" id="IPR018393">
    <property type="entry name" value="NADHpl_OxRdtase_5_subgr"/>
</dbReference>
<evidence type="ECO:0000256" key="9">
    <source>
        <dbReference type="RuleBase" id="RU000320"/>
    </source>
</evidence>
<feature type="transmembrane region" description="Helical" evidence="10">
    <location>
        <begin position="314"/>
        <end position="336"/>
    </location>
</feature>
<evidence type="ECO:0000259" key="12">
    <source>
        <dbReference type="Pfam" id="PF00662"/>
    </source>
</evidence>
<evidence type="ECO:0000313" key="13">
    <source>
        <dbReference type="EMBL" id="WPY00248.1"/>
    </source>
</evidence>
<feature type="transmembrane region" description="Helical" evidence="10">
    <location>
        <begin position="170"/>
        <end position="191"/>
    </location>
</feature>